<reference evidence="2" key="1">
    <citation type="journal article" date="2023" name="IScience">
        <title>Live-bearing cockroach genome reveals convergent evolutionary mechanisms linked to viviparity in insects and beyond.</title>
        <authorList>
            <person name="Fouks B."/>
            <person name="Harrison M.C."/>
            <person name="Mikhailova A.A."/>
            <person name="Marchal E."/>
            <person name="English S."/>
            <person name="Carruthers M."/>
            <person name="Jennings E.C."/>
            <person name="Chiamaka E.L."/>
            <person name="Frigard R.A."/>
            <person name="Pippel M."/>
            <person name="Attardo G.M."/>
            <person name="Benoit J.B."/>
            <person name="Bornberg-Bauer E."/>
            <person name="Tobe S.S."/>
        </authorList>
    </citation>
    <scope>NUCLEOTIDE SEQUENCE</scope>
    <source>
        <strain evidence="2">Stay&amp;Tobe</strain>
    </source>
</reference>
<organism evidence="2 3">
    <name type="scientific">Diploptera punctata</name>
    <name type="common">Pacific beetle cockroach</name>
    <dbReference type="NCBI Taxonomy" id="6984"/>
    <lineage>
        <taxon>Eukaryota</taxon>
        <taxon>Metazoa</taxon>
        <taxon>Ecdysozoa</taxon>
        <taxon>Arthropoda</taxon>
        <taxon>Hexapoda</taxon>
        <taxon>Insecta</taxon>
        <taxon>Pterygota</taxon>
        <taxon>Neoptera</taxon>
        <taxon>Polyneoptera</taxon>
        <taxon>Dictyoptera</taxon>
        <taxon>Blattodea</taxon>
        <taxon>Blaberoidea</taxon>
        <taxon>Blaberidae</taxon>
        <taxon>Diplopterinae</taxon>
        <taxon>Diploptera</taxon>
    </lineage>
</organism>
<sequence length="102" mass="11241">ELELVTDPVCLKPTCPCILKPASQVLDVFNLGVVIMAIIAGLMLPYYAFFVCLPITNKDETFTGPKCEGAENARIIRFCSLFVFATDLVVQLLTAVRTRDSK</sequence>
<name>A0AAD8AMC1_DIPPU</name>
<gene>
    <name evidence="2" type="ORF">L9F63_009384</name>
</gene>
<reference evidence="2" key="2">
    <citation type="submission" date="2023-05" db="EMBL/GenBank/DDBJ databases">
        <authorList>
            <person name="Fouks B."/>
        </authorList>
    </citation>
    <scope>NUCLEOTIDE SEQUENCE</scope>
    <source>
        <strain evidence="2">Stay&amp;Tobe</strain>
        <tissue evidence="2">Testes</tissue>
    </source>
</reference>
<evidence type="ECO:0000313" key="3">
    <source>
        <dbReference type="Proteomes" id="UP001233999"/>
    </source>
</evidence>
<protein>
    <submittedName>
        <fullName evidence="2">Uncharacterized protein</fullName>
    </submittedName>
</protein>
<feature type="transmembrane region" description="Helical" evidence="1">
    <location>
        <begin position="75"/>
        <end position="96"/>
    </location>
</feature>
<evidence type="ECO:0000313" key="2">
    <source>
        <dbReference type="EMBL" id="KAJ9600308.1"/>
    </source>
</evidence>
<dbReference type="EMBL" id="JASPKZ010000432">
    <property type="protein sequence ID" value="KAJ9600308.1"/>
    <property type="molecule type" value="Genomic_DNA"/>
</dbReference>
<feature type="non-terminal residue" evidence="2">
    <location>
        <position position="1"/>
    </location>
</feature>
<keyword evidence="1" id="KW-1133">Transmembrane helix</keyword>
<keyword evidence="1" id="KW-0472">Membrane</keyword>
<accession>A0AAD8AMC1</accession>
<keyword evidence="3" id="KW-1185">Reference proteome</keyword>
<comment type="caution">
    <text evidence="2">The sequence shown here is derived from an EMBL/GenBank/DDBJ whole genome shotgun (WGS) entry which is preliminary data.</text>
</comment>
<dbReference type="Proteomes" id="UP001233999">
    <property type="component" value="Unassembled WGS sequence"/>
</dbReference>
<feature type="transmembrane region" description="Helical" evidence="1">
    <location>
        <begin position="28"/>
        <end position="49"/>
    </location>
</feature>
<proteinExistence type="predicted"/>
<evidence type="ECO:0000256" key="1">
    <source>
        <dbReference type="SAM" id="Phobius"/>
    </source>
</evidence>
<keyword evidence="1" id="KW-0812">Transmembrane</keyword>
<dbReference type="AlphaFoldDB" id="A0AAD8AMC1"/>